<keyword evidence="3" id="KW-1185">Reference proteome</keyword>
<evidence type="ECO:0000313" key="2">
    <source>
        <dbReference type="EMBL" id="MEQ2423776.1"/>
    </source>
</evidence>
<keyword evidence="1" id="KW-1133">Transmembrane helix</keyword>
<evidence type="ECO:0000256" key="1">
    <source>
        <dbReference type="SAM" id="Phobius"/>
    </source>
</evidence>
<name>A0ABV1D058_9FIRM</name>
<protein>
    <recommendedName>
        <fullName evidence="4">DUF4367 domain-containing protein</fullName>
    </recommendedName>
</protein>
<gene>
    <name evidence="2" type="ORF">WMQ36_02200</name>
</gene>
<dbReference type="RefSeq" id="WP_008720339.1">
    <property type="nucleotide sequence ID" value="NZ_JBBMFM010000004.1"/>
</dbReference>
<evidence type="ECO:0000313" key="3">
    <source>
        <dbReference type="Proteomes" id="UP001454086"/>
    </source>
</evidence>
<reference evidence="2 3" key="1">
    <citation type="submission" date="2024-03" db="EMBL/GenBank/DDBJ databases">
        <title>Human intestinal bacterial collection.</title>
        <authorList>
            <person name="Pauvert C."/>
            <person name="Hitch T.C.A."/>
            <person name="Clavel T."/>
        </authorList>
    </citation>
    <scope>NUCLEOTIDE SEQUENCE [LARGE SCALE GENOMIC DNA]</scope>
    <source>
        <strain evidence="2 3">CLA-SR-H021</strain>
    </source>
</reference>
<feature type="transmembrane region" description="Helical" evidence="1">
    <location>
        <begin position="60"/>
        <end position="79"/>
    </location>
</feature>
<sequence>MNRQQGKGNMAGFDEQISHALYKQAGSLQVTSADEERMRCSVHRKIEEESRMRKWSPRKIMVVAAAVCVIGSMTAVAAGKVTQISSHSSHADDFTYDKLGEMETKLGFVTKAPETFANGFQFSTGVPVNESQMDDEGNVVQQGQELNLTYKKSGMPDLFINVGNMDSYGEDSGQSQSFDHNGIAIQYRADQYRFVPPNYQVSEEEQARMDAGELYISYGSDQVEDQVVKSVDWTDGGTHYNMLTFDGSLTAEEMVQMAGEVIDNK</sequence>
<accession>A0ABV1D058</accession>
<comment type="caution">
    <text evidence="2">The sequence shown here is derived from an EMBL/GenBank/DDBJ whole genome shotgun (WGS) entry which is preliminary data.</text>
</comment>
<dbReference type="EMBL" id="JBBMFM010000004">
    <property type="protein sequence ID" value="MEQ2423776.1"/>
    <property type="molecule type" value="Genomic_DNA"/>
</dbReference>
<dbReference type="Proteomes" id="UP001454086">
    <property type="component" value="Unassembled WGS sequence"/>
</dbReference>
<keyword evidence="1" id="KW-0812">Transmembrane</keyword>
<organism evidence="2 3">
    <name type="scientific">Enterocloster hominis</name>
    <name type="common">ex Hitch et al. 2024</name>
    <dbReference type="NCBI Taxonomy" id="1917870"/>
    <lineage>
        <taxon>Bacteria</taxon>
        <taxon>Bacillati</taxon>
        <taxon>Bacillota</taxon>
        <taxon>Clostridia</taxon>
        <taxon>Lachnospirales</taxon>
        <taxon>Lachnospiraceae</taxon>
        <taxon>Enterocloster</taxon>
    </lineage>
</organism>
<keyword evidence="1" id="KW-0472">Membrane</keyword>
<evidence type="ECO:0008006" key="4">
    <source>
        <dbReference type="Google" id="ProtNLM"/>
    </source>
</evidence>
<proteinExistence type="predicted"/>